<accession>A0A074Z1P8</accession>
<gene>
    <name evidence="1" type="ORF">T265_10636</name>
</gene>
<dbReference type="EMBL" id="KL597010">
    <property type="protein sequence ID" value="KER20908.1"/>
    <property type="molecule type" value="Genomic_DNA"/>
</dbReference>
<keyword evidence="2" id="KW-1185">Reference proteome</keyword>
<dbReference type="CTD" id="20324804"/>
<evidence type="ECO:0000313" key="1">
    <source>
        <dbReference type="EMBL" id="KER20908.1"/>
    </source>
</evidence>
<dbReference type="AlphaFoldDB" id="A0A074Z1P8"/>
<name>A0A074Z1P8_OPIVI</name>
<dbReference type="Proteomes" id="UP000054324">
    <property type="component" value="Unassembled WGS sequence"/>
</dbReference>
<sequence>MQGGICLDQEGERKTGNRKLTGEIVEGDGPKRCNQGILKGVNILRTNHCTIDGNIMPDSTLAYLLPDSEFGAKIVG</sequence>
<proteinExistence type="predicted"/>
<organism evidence="1 2">
    <name type="scientific">Opisthorchis viverrini</name>
    <name type="common">Southeast Asian liver fluke</name>
    <dbReference type="NCBI Taxonomy" id="6198"/>
    <lineage>
        <taxon>Eukaryota</taxon>
        <taxon>Metazoa</taxon>
        <taxon>Spiralia</taxon>
        <taxon>Lophotrochozoa</taxon>
        <taxon>Platyhelminthes</taxon>
        <taxon>Trematoda</taxon>
        <taxon>Digenea</taxon>
        <taxon>Opisthorchiida</taxon>
        <taxon>Opisthorchiata</taxon>
        <taxon>Opisthorchiidae</taxon>
        <taxon>Opisthorchis</taxon>
    </lineage>
</organism>
<dbReference type="GeneID" id="20324804"/>
<reference evidence="1 2" key="1">
    <citation type="submission" date="2013-11" db="EMBL/GenBank/DDBJ databases">
        <title>Opisthorchis viverrini - life in the bile duct.</title>
        <authorList>
            <person name="Young N.D."/>
            <person name="Nagarajan N."/>
            <person name="Lin S.J."/>
            <person name="Korhonen P.K."/>
            <person name="Jex A.R."/>
            <person name="Hall R.S."/>
            <person name="Safavi-Hemami H."/>
            <person name="Kaewkong W."/>
            <person name="Bertrand D."/>
            <person name="Gao S."/>
            <person name="Seet Q."/>
            <person name="Wongkham S."/>
            <person name="Teh B.T."/>
            <person name="Wongkham C."/>
            <person name="Intapan P.M."/>
            <person name="Maleewong W."/>
            <person name="Yang X."/>
            <person name="Hu M."/>
            <person name="Wang Z."/>
            <person name="Hofmann A."/>
            <person name="Sternberg P.W."/>
            <person name="Tan P."/>
            <person name="Wang J."/>
            <person name="Gasser R.B."/>
        </authorList>
    </citation>
    <scope>NUCLEOTIDE SEQUENCE [LARGE SCALE GENOMIC DNA]</scope>
</reference>
<evidence type="ECO:0000313" key="2">
    <source>
        <dbReference type="Proteomes" id="UP000054324"/>
    </source>
</evidence>
<dbReference type="KEGG" id="ovi:T265_10636"/>
<dbReference type="RefSeq" id="XP_009175337.1">
    <property type="nucleotide sequence ID" value="XM_009177073.1"/>
</dbReference>
<protein>
    <submittedName>
        <fullName evidence="1">Uncharacterized protein</fullName>
    </submittedName>
</protein>